<proteinExistence type="predicted"/>
<dbReference type="Proteomes" id="UP000238196">
    <property type="component" value="Unassembled WGS sequence"/>
</dbReference>
<reference evidence="1 2" key="1">
    <citation type="submission" date="2018-02" db="EMBL/GenBank/DDBJ databases">
        <title>novel marine gammaproteobacteria from coastal saline agro ecosystem.</title>
        <authorList>
            <person name="Krishnan R."/>
            <person name="Ramesh Kumar N."/>
        </authorList>
    </citation>
    <scope>NUCLEOTIDE SEQUENCE [LARGE SCALE GENOMIC DNA]</scope>
    <source>
        <strain evidence="1 2">228</strain>
    </source>
</reference>
<protein>
    <recommendedName>
        <fullName evidence="3">PilZ domain-containing protein</fullName>
    </recommendedName>
</protein>
<dbReference type="AlphaFoldDB" id="A0A2S5KUD7"/>
<evidence type="ECO:0008006" key="3">
    <source>
        <dbReference type="Google" id="ProtNLM"/>
    </source>
</evidence>
<gene>
    <name evidence="1" type="ORF">C4K68_04750</name>
</gene>
<evidence type="ECO:0000313" key="2">
    <source>
        <dbReference type="Proteomes" id="UP000238196"/>
    </source>
</evidence>
<name>A0A2S5KUD7_9PROT</name>
<dbReference type="Gene3D" id="2.40.10.220">
    <property type="entry name" value="predicted glycosyltransferase like domains"/>
    <property type="match status" value="1"/>
</dbReference>
<organism evidence="1 2">
    <name type="scientific">Proteobacteria bacterium 228</name>
    <dbReference type="NCBI Taxonomy" id="2083153"/>
    <lineage>
        <taxon>Bacteria</taxon>
        <taxon>Pseudomonadati</taxon>
        <taxon>Pseudomonadota</taxon>
    </lineage>
</organism>
<accession>A0A2S5KUD7</accession>
<comment type="caution">
    <text evidence="1">The sequence shown here is derived from an EMBL/GenBank/DDBJ whole genome shotgun (WGS) entry which is preliminary data.</text>
</comment>
<dbReference type="EMBL" id="PRLP01000015">
    <property type="protein sequence ID" value="PPC78370.1"/>
    <property type="molecule type" value="Genomic_DNA"/>
</dbReference>
<evidence type="ECO:0000313" key="1">
    <source>
        <dbReference type="EMBL" id="PPC78370.1"/>
    </source>
</evidence>
<sequence length="109" mass="12574">MLNGNDTELLNISVSGCAFSQPEQEYIIGQTYKGLLLLNHQPDIGEKRQQLPVELRVIMKTNQQWHAEFLTLSLRRTNKLCEVINVLQRAHIRQDKLKLPRSQNQNPAV</sequence>